<proteinExistence type="predicted"/>
<protein>
    <recommendedName>
        <fullName evidence="3">Immunity protein 10 of polymorphic toxin system</fullName>
    </recommendedName>
</protein>
<dbReference type="RefSeq" id="WP_380582784.1">
    <property type="nucleotide sequence ID" value="NZ_JBHSQJ010000046.1"/>
</dbReference>
<sequence>MISFVAQAAGIEEHPPLLLVGFAESADGGGQAFHFQCDLRRNEFDEGSNWPEGESYCVSNEGGFTRFGCVREIEAHGNVIRVSFTEGAVRDLRLRDSEYEFRVTAEDVDMAELLNELRRILTCGRPEYHPRFIGM</sequence>
<organism evidence="1 2">
    <name type="scientific">Streptacidiphilus monticola</name>
    <dbReference type="NCBI Taxonomy" id="2161674"/>
    <lineage>
        <taxon>Bacteria</taxon>
        <taxon>Bacillati</taxon>
        <taxon>Actinomycetota</taxon>
        <taxon>Actinomycetes</taxon>
        <taxon>Kitasatosporales</taxon>
        <taxon>Streptomycetaceae</taxon>
        <taxon>Streptacidiphilus</taxon>
    </lineage>
</organism>
<reference evidence="2" key="1">
    <citation type="journal article" date="2019" name="Int. J. Syst. Evol. Microbiol.">
        <title>The Global Catalogue of Microorganisms (GCM) 10K type strain sequencing project: providing services to taxonomists for standard genome sequencing and annotation.</title>
        <authorList>
            <consortium name="The Broad Institute Genomics Platform"/>
            <consortium name="The Broad Institute Genome Sequencing Center for Infectious Disease"/>
            <person name="Wu L."/>
            <person name="Ma J."/>
        </authorList>
    </citation>
    <scope>NUCLEOTIDE SEQUENCE [LARGE SCALE GENOMIC DNA]</scope>
    <source>
        <strain evidence="2">JCM 4816</strain>
    </source>
</reference>
<evidence type="ECO:0000313" key="2">
    <source>
        <dbReference type="Proteomes" id="UP001596174"/>
    </source>
</evidence>
<keyword evidence="2" id="KW-1185">Reference proteome</keyword>
<evidence type="ECO:0008006" key="3">
    <source>
        <dbReference type="Google" id="ProtNLM"/>
    </source>
</evidence>
<evidence type="ECO:0000313" key="1">
    <source>
        <dbReference type="EMBL" id="MFC5907899.1"/>
    </source>
</evidence>
<comment type="caution">
    <text evidence="1">The sequence shown here is derived from an EMBL/GenBank/DDBJ whole genome shotgun (WGS) entry which is preliminary data.</text>
</comment>
<dbReference type="Proteomes" id="UP001596174">
    <property type="component" value="Unassembled WGS sequence"/>
</dbReference>
<dbReference type="EMBL" id="JBHSQJ010000046">
    <property type="protein sequence ID" value="MFC5907899.1"/>
    <property type="molecule type" value="Genomic_DNA"/>
</dbReference>
<name>A0ABW1G047_9ACTN</name>
<accession>A0ABW1G047</accession>
<gene>
    <name evidence="1" type="ORF">ACFP3V_11810</name>
</gene>